<dbReference type="EMBL" id="VSRR010007027">
    <property type="protein sequence ID" value="MPC46067.1"/>
    <property type="molecule type" value="Genomic_DNA"/>
</dbReference>
<evidence type="ECO:0000313" key="1">
    <source>
        <dbReference type="EMBL" id="MPC46067.1"/>
    </source>
</evidence>
<reference evidence="1 2" key="1">
    <citation type="submission" date="2019-05" db="EMBL/GenBank/DDBJ databases">
        <title>Another draft genome of Portunus trituberculatus and its Hox gene families provides insights of decapod evolution.</title>
        <authorList>
            <person name="Jeong J.-H."/>
            <person name="Song I."/>
            <person name="Kim S."/>
            <person name="Choi T."/>
            <person name="Kim D."/>
            <person name="Ryu S."/>
            <person name="Kim W."/>
        </authorList>
    </citation>
    <scope>NUCLEOTIDE SEQUENCE [LARGE SCALE GENOMIC DNA]</scope>
    <source>
        <tissue evidence="1">Muscle</tissue>
    </source>
</reference>
<protein>
    <submittedName>
        <fullName evidence="1">Uncharacterized protein</fullName>
    </submittedName>
</protein>
<keyword evidence="2" id="KW-1185">Reference proteome</keyword>
<accession>A0A5B7FL19</accession>
<organism evidence="1 2">
    <name type="scientific">Portunus trituberculatus</name>
    <name type="common">Swimming crab</name>
    <name type="synonym">Neptunus trituberculatus</name>
    <dbReference type="NCBI Taxonomy" id="210409"/>
    <lineage>
        <taxon>Eukaryota</taxon>
        <taxon>Metazoa</taxon>
        <taxon>Ecdysozoa</taxon>
        <taxon>Arthropoda</taxon>
        <taxon>Crustacea</taxon>
        <taxon>Multicrustacea</taxon>
        <taxon>Malacostraca</taxon>
        <taxon>Eumalacostraca</taxon>
        <taxon>Eucarida</taxon>
        <taxon>Decapoda</taxon>
        <taxon>Pleocyemata</taxon>
        <taxon>Brachyura</taxon>
        <taxon>Eubrachyura</taxon>
        <taxon>Portunoidea</taxon>
        <taxon>Portunidae</taxon>
        <taxon>Portuninae</taxon>
        <taxon>Portunus</taxon>
    </lineage>
</organism>
<proteinExistence type="predicted"/>
<dbReference type="AlphaFoldDB" id="A0A5B7FL19"/>
<dbReference type="Proteomes" id="UP000324222">
    <property type="component" value="Unassembled WGS sequence"/>
</dbReference>
<sequence length="112" mass="12495">MSFLHHTPKAVDVDNVRPPRCAIAHLGLYRQPQSPTAYWASLVCSWYQWVMTCPTRRQLFDTCCHVASIRCCNATTNSCTVCGSSSLDDCPSMFFVPINIPTPSYYPGVSQS</sequence>
<gene>
    <name evidence="1" type="ORF">E2C01_039775</name>
</gene>
<evidence type="ECO:0000313" key="2">
    <source>
        <dbReference type="Proteomes" id="UP000324222"/>
    </source>
</evidence>
<comment type="caution">
    <text evidence="1">The sequence shown here is derived from an EMBL/GenBank/DDBJ whole genome shotgun (WGS) entry which is preliminary data.</text>
</comment>
<name>A0A5B7FL19_PORTR</name>